<evidence type="ECO:0000313" key="5">
    <source>
        <dbReference type="Proteomes" id="UP001154322"/>
    </source>
</evidence>
<dbReference type="Proteomes" id="UP001154322">
    <property type="component" value="Unassembled WGS sequence"/>
</dbReference>
<evidence type="ECO:0000259" key="3">
    <source>
        <dbReference type="Pfam" id="PF02709"/>
    </source>
</evidence>
<protein>
    <submittedName>
        <fullName evidence="4">Glycosyltransferase</fullName>
    </submittedName>
</protein>
<dbReference type="CDD" id="cd00761">
    <property type="entry name" value="Glyco_tranf_GTA_type"/>
    <property type="match status" value="1"/>
</dbReference>
<gene>
    <name evidence="4" type="ORF">WJ0W_003873</name>
</gene>
<dbReference type="InterPro" id="IPR001173">
    <property type="entry name" value="Glyco_trans_2-like"/>
</dbReference>
<dbReference type="Pfam" id="PF02709">
    <property type="entry name" value="Glyco_transf_7C"/>
    <property type="match status" value="1"/>
</dbReference>
<evidence type="ECO:0000259" key="2">
    <source>
        <dbReference type="Pfam" id="PF00535"/>
    </source>
</evidence>
<evidence type="ECO:0000256" key="1">
    <source>
        <dbReference type="ARBA" id="ARBA00022679"/>
    </source>
</evidence>
<comment type="caution">
    <text evidence="4">The sequence shown here is derived from an EMBL/GenBank/DDBJ whole genome shotgun (WGS) entry which is preliminary data.</text>
</comment>
<organism evidence="4 5">
    <name type="scientific">Paenibacillus melissococcoides</name>
    <dbReference type="NCBI Taxonomy" id="2912268"/>
    <lineage>
        <taxon>Bacteria</taxon>
        <taxon>Bacillati</taxon>
        <taxon>Bacillota</taxon>
        <taxon>Bacilli</taxon>
        <taxon>Bacillales</taxon>
        <taxon>Paenibacillaceae</taxon>
        <taxon>Paenibacillus</taxon>
    </lineage>
</organism>
<proteinExistence type="predicted"/>
<dbReference type="InterPro" id="IPR029044">
    <property type="entry name" value="Nucleotide-diphossugar_trans"/>
</dbReference>
<feature type="domain" description="Glycosyltransferase 2-like" evidence="2">
    <location>
        <begin position="6"/>
        <end position="133"/>
    </location>
</feature>
<evidence type="ECO:0000313" key="4">
    <source>
        <dbReference type="EMBL" id="CAH8246639.1"/>
    </source>
</evidence>
<feature type="domain" description="Galactosyltransferase C-terminal" evidence="3">
    <location>
        <begin position="211"/>
        <end position="255"/>
    </location>
</feature>
<accession>A0ABM9G4D2</accession>
<dbReference type="Pfam" id="PF00535">
    <property type="entry name" value="Glycos_transf_2"/>
    <property type="match status" value="1"/>
</dbReference>
<reference evidence="4" key="1">
    <citation type="submission" date="2022-06" db="EMBL/GenBank/DDBJ databases">
        <authorList>
            <person name="Dietemann V."/>
            <person name="Ory F."/>
            <person name="Dainat B."/>
            <person name="Oberhansli S."/>
        </authorList>
    </citation>
    <scope>NUCLEOTIDE SEQUENCE</scope>
    <source>
        <strain evidence="4">Ena-SAMPLE-TAB-26-04-2022-14:26:32:270-5432</strain>
    </source>
</reference>
<keyword evidence="1" id="KW-0808">Transferase</keyword>
<dbReference type="InterPro" id="IPR050834">
    <property type="entry name" value="Glycosyltransf_2"/>
</dbReference>
<dbReference type="Gene3D" id="3.90.550.10">
    <property type="entry name" value="Spore Coat Polysaccharide Biosynthesis Protein SpsA, Chain A"/>
    <property type="match status" value="1"/>
</dbReference>
<dbReference type="RefSeq" id="WP_213428976.1">
    <property type="nucleotide sequence ID" value="NZ_AP031286.1"/>
</dbReference>
<dbReference type="PANTHER" id="PTHR43685">
    <property type="entry name" value="GLYCOSYLTRANSFERASE"/>
    <property type="match status" value="1"/>
</dbReference>
<dbReference type="PANTHER" id="PTHR43685:SF3">
    <property type="entry name" value="SLR2126 PROTEIN"/>
    <property type="match status" value="1"/>
</dbReference>
<dbReference type="SUPFAM" id="SSF53448">
    <property type="entry name" value="Nucleotide-diphospho-sugar transferases"/>
    <property type="match status" value="1"/>
</dbReference>
<name>A0ABM9G4D2_9BACL</name>
<dbReference type="EMBL" id="CALYLO010000005">
    <property type="protein sequence ID" value="CAH8246639.1"/>
    <property type="molecule type" value="Genomic_DNA"/>
</dbReference>
<keyword evidence="5" id="KW-1185">Reference proteome</keyword>
<sequence length="386" mass="44838">MAIRYSVIIPTFNRAEQLLLTLVALDRVTYPKEQYEIIVVDDGSTDGTRKLVEGFHTASPLTYLSNEVQRGRAVTRNLGLRHARGLYVVFCDADFVVVPEFLRILDDGHRKFPRSVLSGIPYSWDDVYTHVHPDFSPEEKQMCREILTQAGLWKDEYETIDHIVPLFTPDDLVNQRDRLSQLILPDKKAPGVKEQFARTDVAPWLQLITRCVSIKRSYVTRIGGFNERFFKYGLEDWELGYRLHRKKIRFRSIKQVLGYHQKHPDLYRGEVGNSDNLRIMFRANGFRDPELNLFALMPAWEDVVTYKHALRVLRRGMKLKAERHTALLMKRTLRIAAIQMVQRKGPEAFRRSLRTIQNKLRASKKKGQTAQLLRTLVDKCDSLANG</sequence>
<dbReference type="InterPro" id="IPR027791">
    <property type="entry name" value="Galactosyl_T_C"/>
</dbReference>